<keyword evidence="4 10" id="KW-0436">Ligase</keyword>
<evidence type="ECO:0000256" key="6">
    <source>
        <dbReference type="ARBA" id="ARBA00022840"/>
    </source>
</evidence>
<organism evidence="12 13">
    <name type="scientific">Photobacterium proteolyticum</name>
    <dbReference type="NCBI Taxonomy" id="1903952"/>
    <lineage>
        <taxon>Bacteria</taxon>
        <taxon>Pseudomonadati</taxon>
        <taxon>Pseudomonadota</taxon>
        <taxon>Gammaproteobacteria</taxon>
        <taxon>Vibrionales</taxon>
        <taxon>Vibrionaceae</taxon>
        <taxon>Photobacterium</taxon>
    </lineage>
</organism>
<dbReference type="EC" id="6.1.1.10" evidence="2"/>
<dbReference type="InterPro" id="IPR015413">
    <property type="entry name" value="Methionyl/Leucyl_tRNA_Synth"/>
</dbReference>
<comment type="similarity">
    <text evidence="10">Belongs to the class-I aminoacyl-tRNA synthetase family.</text>
</comment>
<dbReference type="SUPFAM" id="SSF47323">
    <property type="entry name" value="Anticodon-binding domain of a subclass of class I aminoacyl-tRNA synthetases"/>
    <property type="match status" value="1"/>
</dbReference>
<evidence type="ECO:0000313" key="13">
    <source>
        <dbReference type="Proteomes" id="UP000186905"/>
    </source>
</evidence>
<dbReference type="Proteomes" id="UP000186905">
    <property type="component" value="Unassembled WGS sequence"/>
</dbReference>
<proteinExistence type="inferred from homology"/>
<dbReference type="STRING" id="1903952.BIT28_01810"/>
<dbReference type="PRINTS" id="PR01041">
    <property type="entry name" value="TRNASYNTHMET"/>
</dbReference>
<evidence type="ECO:0000256" key="2">
    <source>
        <dbReference type="ARBA" id="ARBA00012838"/>
    </source>
</evidence>
<evidence type="ECO:0000256" key="3">
    <source>
        <dbReference type="ARBA" id="ARBA00018753"/>
    </source>
</evidence>
<dbReference type="RefSeq" id="WP_075762768.1">
    <property type="nucleotide sequence ID" value="NZ_MJIL01000051.1"/>
</dbReference>
<dbReference type="InterPro" id="IPR023457">
    <property type="entry name" value="Met-tRNA_synth_2"/>
</dbReference>
<name>A0A1Q9GVC6_9GAMM</name>
<evidence type="ECO:0000313" key="12">
    <source>
        <dbReference type="EMBL" id="OLQ79099.1"/>
    </source>
</evidence>
<keyword evidence="8 10" id="KW-0030">Aminoacyl-tRNA synthetase</keyword>
<dbReference type="Gene3D" id="3.40.50.620">
    <property type="entry name" value="HUPs"/>
    <property type="match status" value="1"/>
</dbReference>
<comment type="caution">
    <text evidence="12">The sequence shown here is derived from an EMBL/GenBank/DDBJ whole genome shotgun (WGS) entry which is preliminary data.</text>
</comment>
<feature type="domain" description="Methionyl/Leucyl tRNA synthetase" evidence="11">
    <location>
        <begin position="4"/>
        <end position="147"/>
    </location>
</feature>
<keyword evidence="7 10" id="KW-0648">Protein biosynthesis</keyword>
<evidence type="ECO:0000256" key="8">
    <source>
        <dbReference type="ARBA" id="ARBA00023146"/>
    </source>
</evidence>
<evidence type="ECO:0000259" key="11">
    <source>
        <dbReference type="Pfam" id="PF09334"/>
    </source>
</evidence>
<dbReference type="InterPro" id="IPR009080">
    <property type="entry name" value="tRNAsynth_Ia_anticodon-bd"/>
</dbReference>
<evidence type="ECO:0000256" key="10">
    <source>
        <dbReference type="RuleBase" id="RU363039"/>
    </source>
</evidence>
<protein>
    <recommendedName>
        <fullName evidence="3">Methionine--tRNA ligase</fullName>
        <ecNumber evidence="2">6.1.1.10</ecNumber>
    </recommendedName>
    <alternativeName>
        <fullName evidence="9">Methionyl-tRNA synthetase</fullName>
    </alternativeName>
</protein>
<gene>
    <name evidence="12" type="ORF">BIT28_01810</name>
</gene>
<dbReference type="GO" id="GO:0006431">
    <property type="term" value="P:methionyl-tRNA aminoacylation"/>
    <property type="evidence" value="ECO:0007669"/>
    <property type="project" value="InterPro"/>
</dbReference>
<evidence type="ECO:0000256" key="5">
    <source>
        <dbReference type="ARBA" id="ARBA00022741"/>
    </source>
</evidence>
<dbReference type="OrthoDB" id="9810191at2"/>
<keyword evidence="5 10" id="KW-0547">Nucleotide-binding</keyword>
<dbReference type="Pfam" id="PF09334">
    <property type="entry name" value="tRNA-synt_1g"/>
    <property type="match status" value="2"/>
</dbReference>
<dbReference type="InterPro" id="IPR014729">
    <property type="entry name" value="Rossmann-like_a/b/a_fold"/>
</dbReference>
<keyword evidence="13" id="KW-1185">Reference proteome</keyword>
<dbReference type="AlphaFoldDB" id="A0A1Q9GVC6"/>
<dbReference type="GO" id="GO:0004825">
    <property type="term" value="F:methionine-tRNA ligase activity"/>
    <property type="evidence" value="ECO:0007669"/>
    <property type="project" value="UniProtKB-EC"/>
</dbReference>
<evidence type="ECO:0000256" key="7">
    <source>
        <dbReference type="ARBA" id="ARBA00022917"/>
    </source>
</evidence>
<sequence>MTSFVTTPIFYANGDPHLGHAYSGIIADIFHRFRQLTGQKNVFITGTDEHGLKIASTAQSAGTDVTKFVDTKAAVFSGLWPELDIHPDIFIRTTQQEHKDHISAVWQQLFENNDIYLGKYSGQYCVACEQFYSPRELEGNLCPVHRREVETVEEETYLFRLEKYRQRLLEYYLTHPELITPKHFQDSIVSLLQEGPLEDLSVSRINNAWGIKVPNNNEHTVYVWIDALFSYITAIQQTGNANQSISQTVHVLGKDILKFHALYWPAFLLALELPLPEKLVVHGWWTINGQKISKSNPETTVNPNTFSHQLSSDGLRYALVRQKPLFRDGNVAIEELTEVVNADLANNLANLVKRNNTLILKYFDGQLEETIKHTLDDDCEQLLASCQNELERVIHSYKEYDLYQATLILKQILDQLNTFFHQRTPWLISKGRDSQHVRNTCFVVGNILRQVVLSYAPITPRLSGSVLAEFGIDISEGLLRSSIELSAINISQSNSHFARIQLGN</sequence>
<dbReference type="SUPFAM" id="SSF52374">
    <property type="entry name" value="Nucleotidylyl transferase"/>
    <property type="match status" value="1"/>
</dbReference>
<comment type="function">
    <text evidence="1">Is required not only for elongation of protein synthesis but also for the initiation of all mRNA translation through initiator tRNA(fMet) aminoacylation.</text>
</comment>
<dbReference type="Gene3D" id="1.10.730.10">
    <property type="entry name" value="Isoleucyl-tRNA Synthetase, Domain 1"/>
    <property type="match status" value="1"/>
</dbReference>
<dbReference type="GO" id="GO:0005524">
    <property type="term" value="F:ATP binding"/>
    <property type="evidence" value="ECO:0007669"/>
    <property type="project" value="UniProtKB-KW"/>
</dbReference>
<evidence type="ECO:0000256" key="9">
    <source>
        <dbReference type="ARBA" id="ARBA00030904"/>
    </source>
</evidence>
<dbReference type="InterPro" id="IPR033911">
    <property type="entry name" value="MetRS_core"/>
</dbReference>
<evidence type="ECO:0000256" key="1">
    <source>
        <dbReference type="ARBA" id="ARBA00003314"/>
    </source>
</evidence>
<dbReference type="PANTHER" id="PTHR43326">
    <property type="entry name" value="METHIONYL-TRNA SYNTHETASE"/>
    <property type="match status" value="1"/>
</dbReference>
<dbReference type="EMBL" id="MJIL01000051">
    <property type="protein sequence ID" value="OLQ79099.1"/>
    <property type="molecule type" value="Genomic_DNA"/>
</dbReference>
<accession>A0A1Q9GVC6</accession>
<feature type="domain" description="Methionyl/Leucyl tRNA synthetase" evidence="11">
    <location>
        <begin position="150"/>
        <end position="355"/>
    </location>
</feature>
<reference evidence="12 13" key="1">
    <citation type="submission" date="2016-09" db="EMBL/GenBank/DDBJ databases">
        <title>Photobacterium proteolyticum sp. nov. a protease producing bacterium isolated from ocean sediments of Laizhou Bay.</title>
        <authorList>
            <person name="Li Y."/>
        </authorList>
    </citation>
    <scope>NUCLEOTIDE SEQUENCE [LARGE SCALE GENOMIC DNA]</scope>
    <source>
        <strain evidence="12 13">13-12</strain>
    </source>
</reference>
<dbReference type="FunFam" id="2.170.220.10:FF:000002">
    <property type="entry name" value="Methionine--tRNA ligase"/>
    <property type="match status" value="1"/>
</dbReference>
<evidence type="ECO:0000256" key="4">
    <source>
        <dbReference type="ARBA" id="ARBA00022598"/>
    </source>
</evidence>
<dbReference type="Gene3D" id="2.170.220.10">
    <property type="match status" value="1"/>
</dbReference>
<dbReference type="PANTHER" id="PTHR43326:SF1">
    <property type="entry name" value="METHIONINE--TRNA LIGASE, MITOCHONDRIAL"/>
    <property type="match status" value="1"/>
</dbReference>
<keyword evidence="6 10" id="KW-0067">ATP-binding</keyword>